<keyword evidence="1 2" id="KW-0378">Hydrolase</keyword>
<dbReference type="EC" id="3.4.24.-" evidence="2"/>
<dbReference type="PROSITE" id="PS51864">
    <property type="entry name" value="ASTACIN"/>
    <property type="match status" value="1"/>
</dbReference>
<dbReference type="SUPFAM" id="SSF55486">
    <property type="entry name" value="Metalloproteases ('zincins'), catalytic domain"/>
    <property type="match status" value="2"/>
</dbReference>
<dbReference type="GO" id="GO:0006508">
    <property type="term" value="P:proteolysis"/>
    <property type="evidence" value="ECO:0007669"/>
    <property type="project" value="UniProtKB-KW"/>
</dbReference>
<evidence type="ECO:0000256" key="3">
    <source>
        <dbReference type="SAM" id="MobiDB-lite"/>
    </source>
</evidence>
<comment type="cofactor">
    <cofactor evidence="1 2">
        <name>Zn(2+)</name>
        <dbReference type="ChEBI" id="CHEBI:29105"/>
    </cofactor>
    <text evidence="1 2">Binds 1 zinc ion per subunit.</text>
</comment>
<feature type="compositionally biased region" description="Basic residues" evidence="3">
    <location>
        <begin position="609"/>
        <end position="623"/>
    </location>
</feature>
<dbReference type="InterPro" id="IPR001506">
    <property type="entry name" value="Peptidase_M12A"/>
</dbReference>
<dbReference type="OrthoDB" id="291007at2759"/>
<feature type="chain" id="PRO_5015800944" description="Metalloendopeptidase" evidence="2">
    <location>
        <begin position="21"/>
        <end position="793"/>
    </location>
</feature>
<accession>A0A2W1BYC2</accession>
<dbReference type="Pfam" id="PF01400">
    <property type="entry name" value="Astacin"/>
    <property type="match status" value="2"/>
</dbReference>
<evidence type="ECO:0000259" key="4">
    <source>
        <dbReference type="PROSITE" id="PS51864"/>
    </source>
</evidence>
<keyword evidence="1 2" id="KW-0482">Metalloprotease</keyword>
<sequence length="793" mass="91028">MLRLLKICFLIYLHYNLVKCSNTGGDDLSVRKLDKKIIERKRQDTREMCKIFNSQQSKIKLIASSLPHGRYDKARQELKEKKEIEKQKMRRVKRDAEMVVTPVMKADDDKRVEDIVDRLYDDLLEKGQNISYRKRAPKTEETISTVNKTGRRFPFAPLSIEAQLSSSSKGPSEPAYSKIVPRFKHAIIPYFIDSRTYDTHLSEIIMKAFDYIEKATCVRLQRLRERPTDLQSLQNVVWLYITNPNGIRQCVHTNERMEIKGVRMIVFGYDCMTLGDIAHEIMHVLGFAHEHVRPDRDQYIKIMWDNIKPGYKKYFELNDKPIVENLPYDYASVLHYPARAFSKNGQVTILTEPGIKVGQREGLSEVDVEKIGMLYSNECVLRNREYLLKTCPSVIKADMKPTHVTQQEIDDYFEDRLWSYGVVNYKLLNKMEFTAEELENIKAVINHLEKETCIEFRDLTPYEDEAKAMSAADDASNSDYDYEDVPSEDFIPHFNSTASDIDLEEALEPGRVMRNEIKDNNVKGFKGRQGINGKNKYAKYAGAKRRVTPIGSTAKVNITGAPGKVNNSGVRSNIGNGNAKGKVTPAIAKTKPDTVGAKGNDAYTSRKPITNRRKRAATPKPARRHAESVVVLSRSPKPGCKCPRPGKPDGNYTLKINTDCFNSVNDLLHVFVHVLGLDHQHNMHDRDSYLHIIWDQLTDDVKQEMKRKLPPAASVGFQYDYQSVMHYPWLQIKNGRTNIMYPIWNDGWAMGHWQGLSATDVQKLNMLYFKQCVARKQEAEQPETTDKTTRIKA</sequence>
<protein>
    <recommendedName>
        <fullName evidence="2">Metalloendopeptidase</fullName>
        <ecNumber evidence="2">3.4.24.-</ecNumber>
    </recommendedName>
</protein>
<keyword evidence="1 2" id="KW-0862">Zinc</keyword>
<evidence type="ECO:0000256" key="1">
    <source>
        <dbReference type="PROSITE-ProRule" id="PRU01211"/>
    </source>
</evidence>
<name>A0A2W1BYC2_HELAM</name>
<dbReference type="SMART" id="SM00235">
    <property type="entry name" value="ZnMc"/>
    <property type="match status" value="2"/>
</dbReference>
<dbReference type="PRINTS" id="PR00480">
    <property type="entry name" value="ASTACIN"/>
</dbReference>
<evidence type="ECO:0000256" key="2">
    <source>
        <dbReference type="RuleBase" id="RU361183"/>
    </source>
</evidence>
<dbReference type="GO" id="GO:0004222">
    <property type="term" value="F:metalloendopeptidase activity"/>
    <property type="evidence" value="ECO:0007669"/>
    <property type="project" value="UniProtKB-UniRule"/>
</dbReference>
<feature type="signal peptide" evidence="2">
    <location>
        <begin position="1"/>
        <end position="20"/>
    </location>
</feature>
<dbReference type="EMBL" id="KZ149898">
    <property type="protein sequence ID" value="PZC78655.1"/>
    <property type="molecule type" value="Genomic_DNA"/>
</dbReference>
<dbReference type="Proteomes" id="UP000249218">
    <property type="component" value="Unassembled WGS sequence"/>
</dbReference>
<keyword evidence="6" id="KW-1185">Reference proteome</keyword>
<comment type="caution">
    <text evidence="1">Lacks conserved residue(s) required for the propagation of feature annotation.</text>
</comment>
<feature type="region of interest" description="Disordered" evidence="3">
    <location>
        <begin position="591"/>
        <end position="626"/>
    </location>
</feature>
<gene>
    <name evidence="5" type="primary">HaOG201954</name>
    <name evidence="5" type="ORF">B5X24_HaOG201954</name>
</gene>
<feature type="binding site" evidence="1">
    <location>
        <position position="289"/>
    </location>
    <ligand>
        <name>Zn(2+)</name>
        <dbReference type="ChEBI" id="CHEBI:29105"/>
        <note>catalytic</note>
    </ligand>
</feature>
<keyword evidence="2" id="KW-0732">Signal</keyword>
<evidence type="ECO:0000313" key="6">
    <source>
        <dbReference type="Proteomes" id="UP000249218"/>
    </source>
</evidence>
<dbReference type="GO" id="GO:0008270">
    <property type="term" value="F:zinc ion binding"/>
    <property type="evidence" value="ECO:0007669"/>
    <property type="project" value="UniProtKB-UniRule"/>
</dbReference>
<dbReference type="CDD" id="cd04280">
    <property type="entry name" value="ZnMc_astacin_like"/>
    <property type="match status" value="1"/>
</dbReference>
<dbReference type="PANTHER" id="PTHR10127">
    <property type="entry name" value="DISCOIDIN, CUB, EGF, LAMININ , AND ZINC METALLOPROTEASE DOMAIN CONTAINING"/>
    <property type="match status" value="1"/>
</dbReference>
<reference evidence="5 6" key="1">
    <citation type="journal article" date="2017" name="BMC Biol.">
        <title>Genomic innovations, transcriptional plasticity and gene loss underlying the evolution and divergence of two highly polyphagous and invasive Helicoverpa pest species.</title>
        <authorList>
            <person name="Pearce S.L."/>
            <person name="Clarke D.F."/>
            <person name="East P.D."/>
            <person name="Elfekih S."/>
            <person name="Gordon K.H."/>
            <person name="Jermiin L.S."/>
            <person name="McGaughran A."/>
            <person name="Oakeshott J.G."/>
            <person name="Papanikolaou A."/>
            <person name="Perera O.P."/>
            <person name="Rane R.V."/>
            <person name="Richards S."/>
            <person name="Tay W.T."/>
            <person name="Walsh T.K."/>
            <person name="Anderson A."/>
            <person name="Anderson C.J."/>
            <person name="Asgari S."/>
            <person name="Board P.G."/>
            <person name="Bretschneider A."/>
            <person name="Campbell P.M."/>
            <person name="Chertemps T."/>
            <person name="Christeller J.T."/>
            <person name="Coppin C.W."/>
            <person name="Downes S.J."/>
            <person name="Duan G."/>
            <person name="Farnsworth C.A."/>
            <person name="Good R.T."/>
            <person name="Han L.B."/>
            <person name="Han Y.C."/>
            <person name="Hatje K."/>
            <person name="Horne I."/>
            <person name="Huang Y.P."/>
            <person name="Hughes D.S."/>
            <person name="Jacquin-Joly E."/>
            <person name="James W."/>
            <person name="Jhangiani S."/>
            <person name="Kollmar M."/>
            <person name="Kuwar S.S."/>
            <person name="Li S."/>
            <person name="Liu N.Y."/>
            <person name="Maibeche M.T."/>
            <person name="Miller J.R."/>
            <person name="Montagne N."/>
            <person name="Perry T."/>
            <person name="Qu J."/>
            <person name="Song S.V."/>
            <person name="Sutton G.G."/>
            <person name="Vogel H."/>
            <person name="Walenz B.P."/>
            <person name="Xu W."/>
            <person name="Zhang H.J."/>
            <person name="Zou Z."/>
            <person name="Batterham P."/>
            <person name="Edwards O.R."/>
            <person name="Feyereisen R."/>
            <person name="Gibbs R.A."/>
            <person name="Heckel D.G."/>
            <person name="McGrath A."/>
            <person name="Robin C."/>
            <person name="Scherer S.E."/>
            <person name="Worley K.C."/>
            <person name="Wu Y.D."/>
        </authorList>
    </citation>
    <scope>NUCLEOTIDE SEQUENCE [LARGE SCALE GENOMIC DNA]</scope>
    <source>
        <strain evidence="5">Harm_GR_Male_#8</strain>
        <tissue evidence="5">Whole organism</tissue>
    </source>
</reference>
<dbReference type="Gene3D" id="3.40.390.10">
    <property type="entry name" value="Collagenase (Catalytic Domain)"/>
    <property type="match status" value="2"/>
</dbReference>
<evidence type="ECO:0000313" key="5">
    <source>
        <dbReference type="EMBL" id="PZC78655.1"/>
    </source>
</evidence>
<feature type="active site" evidence="1">
    <location>
        <position position="280"/>
    </location>
</feature>
<dbReference type="AlphaFoldDB" id="A0A2W1BYC2"/>
<keyword evidence="1 2" id="KW-0645">Protease</keyword>
<feature type="binding site" evidence="1">
    <location>
        <position position="283"/>
    </location>
    <ligand>
        <name>Zn(2+)</name>
        <dbReference type="ChEBI" id="CHEBI:29105"/>
        <note>catalytic</note>
    </ligand>
</feature>
<feature type="domain" description="Peptidase M12A" evidence="4">
    <location>
        <begin position="177"/>
        <end position="380"/>
    </location>
</feature>
<dbReference type="InterPro" id="IPR034035">
    <property type="entry name" value="Astacin-like_dom"/>
</dbReference>
<proteinExistence type="predicted"/>
<dbReference type="InterPro" id="IPR024079">
    <property type="entry name" value="MetalloPept_cat_dom_sf"/>
</dbReference>
<dbReference type="InterPro" id="IPR006026">
    <property type="entry name" value="Peptidase_Metallo"/>
</dbReference>
<organism evidence="5 6">
    <name type="scientific">Helicoverpa armigera</name>
    <name type="common">Cotton bollworm</name>
    <name type="synonym">Heliothis armigera</name>
    <dbReference type="NCBI Taxonomy" id="29058"/>
    <lineage>
        <taxon>Eukaryota</taxon>
        <taxon>Metazoa</taxon>
        <taxon>Ecdysozoa</taxon>
        <taxon>Arthropoda</taxon>
        <taxon>Hexapoda</taxon>
        <taxon>Insecta</taxon>
        <taxon>Pterygota</taxon>
        <taxon>Neoptera</taxon>
        <taxon>Endopterygota</taxon>
        <taxon>Lepidoptera</taxon>
        <taxon>Glossata</taxon>
        <taxon>Ditrysia</taxon>
        <taxon>Noctuoidea</taxon>
        <taxon>Noctuidae</taxon>
        <taxon>Heliothinae</taxon>
        <taxon>Helicoverpa</taxon>
    </lineage>
</organism>
<dbReference type="PANTHER" id="PTHR10127:SF850">
    <property type="entry name" value="METALLOENDOPEPTIDASE"/>
    <property type="match status" value="1"/>
</dbReference>
<keyword evidence="1 2" id="KW-0479">Metal-binding</keyword>
<feature type="binding site" evidence="1">
    <location>
        <position position="279"/>
    </location>
    <ligand>
        <name>Zn(2+)</name>
        <dbReference type="ChEBI" id="CHEBI:29105"/>
        <note>catalytic</note>
    </ligand>
</feature>